<dbReference type="InterPro" id="IPR005119">
    <property type="entry name" value="LysR_subst-bd"/>
</dbReference>
<dbReference type="GO" id="GO:0003700">
    <property type="term" value="F:DNA-binding transcription factor activity"/>
    <property type="evidence" value="ECO:0007669"/>
    <property type="project" value="InterPro"/>
</dbReference>
<dbReference type="InterPro" id="IPR050950">
    <property type="entry name" value="HTH-type_LysR_regulators"/>
</dbReference>
<proteinExistence type="inferred from homology"/>
<dbReference type="Proteomes" id="UP000245048">
    <property type="component" value="Unassembled WGS sequence"/>
</dbReference>
<dbReference type="CDD" id="cd08440">
    <property type="entry name" value="PBP2_LTTR_like_4"/>
    <property type="match status" value="1"/>
</dbReference>
<dbReference type="PANTHER" id="PTHR30419">
    <property type="entry name" value="HTH-TYPE TRANSCRIPTIONAL REGULATOR YBHD"/>
    <property type="match status" value="1"/>
</dbReference>
<dbReference type="FunFam" id="1.10.10.10:FF:000001">
    <property type="entry name" value="LysR family transcriptional regulator"/>
    <property type="match status" value="1"/>
</dbReference>
<organism evidence="7 8">
    <name type="scientific">Teichococcus aestuarii</name>
    <dbReference type="NCBI Taxonomy" id="568898"/>
    <lineage>
        <taxon>Bacteria</taxon>
        <taxon>Pseudomonadati</taxon>
        <taxon>Pseudomonadota</taxon>
        <taxon>Alphaproteobacteria</taxon>
        <taxon>Acetobacterales</taxon>
        <taxon>Roseomonadaceae</taxon>
        <taxon>Roseomonas</taxon>
    </lineage>
</organism>
<dbReference type="InterPro" id="IPR036390">
    <property type="entry name" value="WH_DNA-bd_sf"/>
</dbReference>
<keyword evidence="8" id="KW-1185">Reference proteome</keyword>
<comment type="similarity">
    <text evidence="1">Belongs to the LysR transcriptional regulatory family.</text>
</comment>
<dbReference type="SUPFAM" id="SSF46785">
    <property type="entry name" value="Winged helix' DNA-binding domain"/>
    <property type="match status" value="1"/>
</dbReference>
<dbReference type="EMBL" id="PDOA01000008">
    <property type="protein sequence ID" value="PWC28322.1"/>
    <property type="molecule type" value="Genomic_DNA"/>
</dbReference>
<name>A0A2U1V343_9PROT</name>
<keyword evidence="2" id="KW-0805">Transcription regulation</keyword>
<keyword evidence="3" id="KW-0238">DNA-binding</keyword>
<dbReference type="GO" id="GO:0005829">
    <property type="term" value="C:cytosol"/>
    <property type="evidence" value="ECO:0007669"/>
    <property type="project" value="TreeGrafter"/>
</dbReference>
<keyword evidence="4" id="KW-0804">Transcription</keyword>
<evidence type="ECO:0000313" key="8">
    <source>
        <dbReference type="Proteomes" id="UP000245048"/>
    </source>
</evidence>
<evidence type="ECO:0000313" key="7">
    <source>
        <dbReference type="EMBL" id="PWC28322.1"/>
    </source>
</evidence>
<evidence type="ECO:0000256" key="4">
    <source>
        <dbReference type="ARBA" id="ARBA00023163"/>
    </source>
</evidence>
<feature type="domain" description="HTH lysR-type" evidence="6">
    <location>
        <begin position="3"/>
        <end position="60"/>
    </location>
</feature>
<dbReference type="PANTHER" id="PTHR30419:SF8">
    <property type="entry name" value="NITROGEN ASSIMILATION TRANSCRIPTIONAL ACTIVATOR-RELATED"/>
    <property type="match status" value="1"/>
</dbReference>
<evidence type="ECO:0000256" key="5">
    <source>
        <dbReference type="SAM" id="MobiDB-lite"/>
    </source>
</evidence>
<dbReference type="RefSeq" id="WP_109517550.1">
    <property type="nucleotide sequence ID" value="NZ_PDOA01000008.1"/>
</dbReference>
<comment type="caution">
    <text evidence="7">The sequence shown here is derived from an EMBL/GenBank/DDBJ whole genome shotgun (WGS) entry which is preliminary data.</text>
</comment>
<evidence type="ECO:0000256" key="2">
    <source>
        <dbReference type="ARBA" id="ARBA00023015"/>
    </source>
</evidence>
<dbReference type="PROSITE" id="PS50931">
    <property type="entry name" value="HTH_LYSR"/>
    <property type="match status" value="1"/>
</dbReference>
<protein>
    <submittedName>
        <fullName evidence="7">LysR family transcriptional regulator</fullName>
    </submittedName>
</protein>
<evidence type="ECO:0000256" key="3">
    <source>
        <dbReference type="ARBA" id="ARBA00023125"/>
    </source>
</evidence>
<reference evidence="8" key="1">
    <citation type="submission" date="2017-10" db="EMBL/GenBank/DDBJ databases">
        <authorList>
            <person name="Toshchakov S.V."/>
            <person name="Goeva M.A."/>
        </authorList>
    </citation>
    <scope>NUCLEOTIDE SEQUENCE [LARGE SCALE GENOMIC DNA]</scope>
    <source>
        <strain evidence="8">JR1/69-1-13</strain>
    </source>
</reference>
<dbReference type="InterPro" id="IPR000847">
    <property type="entry name" value="LysR_HTH_N"/>
</dbReference>
<dbReference type="OrthoDB" id="7282659at2"/>
<dbReference type="InterPro" id="IPR036388">
    <property type="entry name" value="WH-like_DNA-bd_sf"/>
</dbReference>
<dbReference type="Gene3D" id="3.40.190.290">
    <property type="match status" value="1"/>
</dbReference>
<evidence type="ECO:0000259" key="6">
    <source>
        <dbReference type="PROSITE" id="PS50931"/>
    </source>
</evidence>
<dbReference type="SUPFAM" id="SSF53850">
    <property type="entry name" value="Periplasmic binding protein-like II"/>
    <property type="match status" value="1"/>
</dbReference>
<dbReference type="Pfam" id="PF03466">
    <property type="entry name" value="LysR_substrate"/>
    <property type="match status" value="1"/>
</dbReference>
<dbReference type="PRINTS" id="PR00039">
    <property type="entry name" value="HTHLYSR"/>
</dbReference>
<evidence type="ECO:0000256" key="1">
    <source>
        <dbReference type="ARBA" id="ARBA00009437"/>
    </source>
</evidence>
<dbReference type="GO" id="GO:0003677">
    <property type="term" value="F:DNA binding"/>
    <property type="evidence" value="ECO:0007669"/>
    <property type="project" value="UniProtKB-KW"/>
</dbReference>
<dbReference type="Gene3D" id="1.10.10.10">
    <property type="entry name" value="Winged helix-like DNA-binding domain superfamily/Winged helix DNA-binding domain"/>
    <property type="match status" value="1"/>
</dbReference>
<accession>A0A2U1V343</accession>
<sequence length="325" mass="34379">MTVTLKGLRAFNTVLRYGSFTRAAGLLHITQPALTVQIRQLEAALGLRLLDRTPQGAEPTAAGRELARSLEPLLRELDHTVSSLQDLAARRRGAVRLAALPSVASGLLPGAMARLRATHPELRVRLHEAVTGQIYEMVRAEQVDLGIATDLAPGGELSVDPLFRDQILALLPPDHALAGLAAIPLARLAKERLLLLEPDSSIRRLVDEAFARTGRMVTPAQEAVHTGTLVGMARAGLGIALVPSTAAELRMAPELAARPLGPPGIRRMVGLVRRSGRSLPPAAEALAEALRAEAALLAPSGQPSGPPPAAPRRTGRPRPVPPQEG</sequence>
<dbReference type="Pfam" id="PF00126">
    <property type="entry name" value="HTH_1"/>
    <property type="match status" value="1"/>
</dbReference>
<gene>
    <name evidence="7" type="ORF">CR165_13625</name>
</gene>
<feature type="region of interest" description="Disordered" evidence="5">
    <location>
        <begin position="296"/>
        <end position="325"/>
    </location>
</feature>
<dbReference type="AlphaFoldDB" id="A0A2U1V343"/>